<organism evidence="3 4">
    <name type="scientific">Cinchona calisaya</name>
    <dbReference type="NCBI Taxonomy" id="153742"/>
    <lineage>
        <taxon>Eukaryota</taxon>
        <taxon>Viridiplantae</taxon>
        <taxon>Streptophyta</taxon>
        <taxon>Embryophyta</taxon>
        <taxon>Tracheophyta</taxon>
        <taxon>Spermatophyta</taxon>
        <taxon>Magnoliopsida</taxon>
        <taxon>eudicotyledons</taxon>
        <taxon>Gunneridae</taxon>
        <taxon>Pentapetalae</taxon>
        <taxon>asterids</taxon>
        <taxon>lamiids</taxon>
        <taxon>Gentianales</taxon>
        <taxon>Rubiaceae</taxon>
        <taxon>Cinchonoideae</taxon>
        <taxon>Cinchoneae</taxon>
        <taxon>Cinchona</taxon>
    </lineage>
</organism>
<evidence type="ECO:0000313" key="4">
    <source>
        <dbReference type="Proteomes" id="UP001630127"/>
    </source>
</evidence>
<gene>
    <name evidence="3" type="ORF">ACH5RR_011179</name>
</gene>
<dbReference type="AlphaFoldDB" id="A0ABD3A5N9"/>
<keyword evidence="2" id="KW-0472">Membrane</keyword>
<dbReference type="PANTHER" id="PTHR46741:SF2">
    <property type="entry name" value="RIBOSOMAL PROTEIN L34AE"/>
    <property type="match status" value="1"/>
</dbReference>
<sequence length="620" mass="72944">MDSSITLFLYQKLVQVVESFLFSVFRILLPLFSFISSFSFKKYTAEIYPKDFKSLKSEPEWDEVGFKVSEANTDEVGFTESENDCEGKKLVFRFPSFEEFSESKKENNQLFNGVETEKNEATNLNLILQETGEQNNNSLKDHEFCEEVRFSSEKDSNFGDVIDWPYSDGGEFLSDGDFEVDADALTSQFLSEEDFRENSKEAVNGGELDDKEHEPMNTSYDSEKLTSKKTCDFDRDSNKLETLWEHQDLIEQLRMELRKVRTIGLPTILEESESPKITDNDLKPRKIDDIQFQHEDCMDELHKFYRSYTERMRNFDIFSYQKMYAIGFLQLNDPIQPIPSQKTSGSTFKSRLSQNFWQLKHKRSYNEPMIEFMKELQSDLEVVYVGQMCLSWEFLHWQYGKALDLWDSDPHGIHRYNEVAGEFQQFQVLMQRFTEDEHLQGPRVQYYIKRRCILRNLLQVPVITEDNLKDKRKGKRGEKAEYVITSDMLVEIIEESIRVFWQFVRADKDCSTAIAKGHKGTLTQLQNPGDSGLLMEIKKDLQKKERKLKDSVRSGRNCILRIFQKCREDDSYHVLYFFSQVDMKLVSRVLNMSRITSDQLIWCHGTLSRISFENRKSFRV</sequence>
<feature type="compositionally biased region" description="Basic and acidic residues" evidence="1">
    <location>
        <begin position="208"/>
        <end position="223"/>
    </location>
</feature>
<dbReference type="Pfam" id="PF07891">
    <property type="entry name" value="DUF1666"/>
    <property type="match status" value="1"/>
</dbReference>
<protein>
    <recommendedName>
        <fullName evidence="5">Ribosomal protein L34Ae</fullName>
    </recommendedName>
</protein>
<accession>A0ABD3A5N9</accession>
<evidence type="ECO:0000256" key="2">
    <source>
        <dbReference type="SAM" id="Phobius"/>
    </source>
</evidence>
<evidence type="ECO:0000313" key="3">
    <source>
        <dbReference type="EMBL" id="KAL3526523.1"/>
    </source>
</evidence>
<dbReference type="EMBL" id="JBJUIK010000005">
    <property type="protein sequence ID" value="KAL3526523.1"/>
    <property type="molecule type" value="Genomic_DNA"/>
</dbReference>
<keyword evidence="2" id="KW-0812">Transmembrane</keyword>
<dbReference type="InterPro" id="IPR012870">
    <property type="entry name" value="DUF1666"/>
</dbReference>
<comment type="caution">
    <text evidence="3">The sequence shown here is derived from an EMBL/GenBank/DDBJ whole genome shotgun (WGS) entry which is preliminary data.</text>
</comment>
<dbReference type="Proteomes" id="UP001630127">
    <property type="component" value="Unassembled WGS sequence"/>
</dbReference>
<proteinExistence type="predicted"/>
<feature type="transmembrane region" description="Helical" evidence="2">
    <location>
        <begin position="20"/>
        <end position="40"/>
    </location>
</feature>
<name>A0ABD3A5N9_9GENT</name>
<feature type="region of interest" description="Disordered" evidence="1">
    <location>
        <begin position="193"/>
        <end position="223"/>
    </location>
</feature>
<keyword evidence="2" id="KW-1133">Transmembrane helix</keyword>
<dbReference type="PANTHER" id="PTHR46741">
    <property type="entry name" value="OS09G0413600 PROTEIN"/>
    <property type="match status" value="1"/>
</dbReference>
<evidence type="ECO:0000256" key="1">
    <source>
        <dbReference type="SAM" id="MobiDB-lite"/>
    </source>
</evidence>
<keyword evidence="4" id="KW-1185">Reference proteome</keyword>
<evidence type="ECO:0008006" key="5">
    <source>
        <dbReference type="Google" id="ProtNLM"/>
    </source>
</evidence>
<reference evidence="3 4" key="1">
    <citation type="submission" date="2024-11" db="EMBL/GenBank/DDBJ databases">
        <title>A near-complete genome assembly of Cinchona calisaya.</title>
        <authorList>
            <person name="Lian D.C."/>
            <person name="Zhao X.W."/>
            <person name="Wei L."/>
        </authorList>
    </citation>
    <scope>NUCLEOTIDE SEQUENCE [LARGE SCALE GENOMIC DNA]</scope>
    <source>
        <tissue evidence="3">Nenye</tissue>
    </source>
</reference>